<name>A0ABM9C0M4_9BACL</name>
<dbReference type="InterPro" id="IPR023214">
    <property type="entry name" value="HAD_sf"/>
</dbReference>
<accession>A0ABM9C0M4</accession>
<dbReference type="Gene3D" id="3.40.50.1000">
    <property type="entry name" value="HAD superfamily/HAD-like"/>
    <property type="match status" value="1"/>
</dbReference>
<proteinExistence type="predicted"/>
<dbReference type="SUPFAM" id="SSF56784">
    <property type="entry name" value="HAD-like"/>
    <property type="match status" value="1"/>
</dbReference>
<comment type="caution">
    <text evidence="1">The sequence shown here is derived from an EMBL/GenBank/DDBJ whole genome shotgun (WGS) entry which is preliminary data.</text>
</comment>
<dbReference type="Proteomes" id="UP000838686">
    <property type="component" value="Unassembled WGS sequence"/>
</dbReference>
<gene>
    <name evidence="1" type="primary">ppaX_2</name>
    <name evidence="1" type="ORF">PAECIP111893_01131</name>
</gene>
<protein>
    <submittedName>
        <fullName evidence="1">Pyrophosphatase PpaX</fullName>
        <ecNumber evidence="1">3.6.1.1</ecNumber>
    </submittedName>
</protein>
<dbReference type="InterPro" id="IPR036412">
    <property type="entry name" value="HAD-like_sf"/>
</dbReference>
<organism evidence="1 2">
    <name type="scientific">Paenibacillus plantiphilus</name>
    <dbReference type="NCBI Taxonomy" id="2905650"/>
    <lineage>
        <taxon>Bacteria</taxon>
        <taxon>Bacillati</taxon>
        <taxon>Bacillota</taxon>
        <taxon>Bacilli</taxon>
        <taxon>Bacillales</taxon>
        <taxon>Paenibacillaceae</taxon>
        <taxon>Paenibacillus</taxon>
    </lineage>
</organism>
<dbReference type="GO" id="GO:0004427">
    <property type="term" value="F:inorganic diphosphate phosphatase activity"/>
    <property type="evidence" value="ECO:0007669"/>
    <property type="project" value="UniProtKB-EC"/>
</dbReference>
<dbReference type="RefSeq" id="WP_236339498.1">
    <property type="nucleotide sequence ID" value="NZ_CAKMMF010000005.1"/>
</dbReference>
<reference evidence="1" key="1">
    <citation type="submission" date="2022-01" db="EMBL/GenBank/DDBJ databases">
        <authorList>
            <person name="Criscuolo A."/>
        </authorList>
    </citation>
    <scope>NUCLEOTIDE SEQUENCE</scope>
    <source>
        <strain evidence="1">CIP111893</strain>
    </source>
</reference>
<evidence type="ECO:0000313" key="2">
    <source>
        <dbReference type="Proteomes" id="UP000838686"/>
    </source>
</evidence>
<sequence length="70" mass="7825">MKALTILETDKKDAVFLGDSNADIKAGKAAGIRTYGVQWLSTYQSSTFETPPDIIFSNIQQFIDLLRNEQ</sequence>
<dbReference type="EMBL" id="CAKMMF010000005">
    <property type="protein sequence ID" value="CAH1198846.1"/>
    <property type="molecule type" value="Genomic_DNA"/>
</dbReference>
<dbReference type="EC" id="3.6.1.1" evidence="1"/>
<evidence type="ECO:0000313" key="1">
    <source>
        <dbReference type="EMBL" id="CAH1198846.1"/>
    </source>
</evidence>
<dbReference type="Pfam" id="PF13242">
    <property type="entry name" value="Hydrolase_like"/>
    <property type="match status" value="1"/>
</dbReference>
<keyword evidence="1" id="KW-0378">Hydrolase</keyword>
<keyword evidence="2" id="KW-1185">Reference proteome</keyword>